<feature type="compositionally biased region" description="Polar residues" evidence="1">
    <location>
        <begin position="421"/>
        <end position="430"/>
    </location>
</feature>
<proteinExistence type="predicted"/>
<comment type="caution">
    <text evidence="2">The sequence shown here is derived from an EMBL/GenBank/DDBJ whole genome shotgun (WGS) entry which is preliminary data.</text>
</comment>
<evidence type="ECO:0000313" key="2">
    <source>
        <dbReference type="EMBL" id="GER56322.1"/>
    </source>
</evidence>
<keyword evidence="3" id="KW-1185">Reference proteome</keyword>
<feature type="compositionally biased region" description="Low complexity" evidence="1">
    <location>
        <begin position="353"/>
        <end position="369"/>
    </location>
</feature>
<gene>
    <name evidence="2" type="ORF">STAS_34055</name>
</gene>
<sequence length="430" mass="45415">MAVPVSDNATSGGTPPSATTNPLFNTLSPHTCNRVDTANSFTLSSPSSNASTRAAIPFSLTTASRPASTPARLPSTTAAFSASPSFLPSAATSATSGPTAPAATARSLFGAAVHNLYSAASASFFPRLDPPASSATSGGIAPHAPIESLASSVAARLRRAQAAFCFDASVPIRAFAPPPAAIRVLLPSWRERLSRAVTACSWVSGSGHRSRGIKAGMDPDSPIRTRLSARFFARRRNLAAADLFRAVDVDRRASTQSFTVGWRSSGEMLSIISVENVSLSKNPEHGSGSVSDSVPKLRRWFVSVSGRAARCRSSPEMSLEHADKSLNEREISKISLMSESGEFFEPPDGLTASSPSSRSMTESVRSSETLGELSGAGPDLYMLDRILRMERPKDRVAAAEDGGGYGRVRGHRCVPPEQDLESSNEIMMRN</sequence>
<evidence type="ECO:0000256" key="1">
    <source>
        <dbReference type="SAM" id="MobiDB-lite"/>
    </source>
</evidence>
<dbReference type="OrthoDB" id="895491at2759"/>
<keyword evidence="2" id="KW-0808">Transferase</keyword>
<feature type="non-terminal residue" evidence="2">
    <location>
        <position position="430"/>
    </location>
</feature>
<feature type="compositionally biased region" description="Polar residues" evidence="1">
    <location>
        <begin position="7"/>
        <end position="25"/>
    </location>
</feature>
<dbReference type="AlphaFoldDB" id="A0A5A7RGH8"/>
<dbReference type="Proteomes" id="UP000325081">
    <property type="component" value="Unassembled WGS sequence"/>
</dbReference>
<dbReference type="GO" id="GO:0016740">
    <property type="term" value="F:transferase activity"/>
    <property type="evidence" value="ECO:0007669"/>
    <property type="project" value="UniProtKB-KW"/>
</dbReference>
<feature type="region of interest" description="Disordered" evidence="1">
    <location>
        <begin position="395"/>
        <end position="430"/>
    </location>
</feature>
<reference evidence="3" key="1">
    <citation type="journal article" date="2019" name="Curr. Biol.">
        <title>Genome Sequence of Striga asiatica Provides Insight into the Evolution of Plant Parasitism.</title>
        <authorList>
            <person name="Yoshida S."/>
            <person name="Kim S."/>
            <person name="Wafula E.K."/>
            <person name="Tanskanen J."/>
            <person name="Kim Y.M."/>
            <person name="Honaas L."/>
            <person name="Yang Z."/>
            <person name="Spallek T."/>
            <person name="Conn C.E."/>
            <person name="Ichihashi Y."/>
            <person name="Cheong K."/>
            <person name="Cui S."/>
            <person name="Der J.P."/>
            <person name="Gundlach H."/>
            <person name="Jiao Y."/>
            <person name="Hori C."/>
            <person name="Ishida J.K."/>
            <person name="Kasahara H."/>
            <person name="Kiba T."/>
            <person name="Kim M.S."/>
            <person name="Koo N."/>
            <person name="Laohavisit A."/>
            <person name="Lee Y.H."/>
            <person name="Lumba S."/>
            <person name="McCourt P."/>
            <person name="Mortimer J.C."/>
            <person name="Mutuku J.M."/>
            <person name="Nomura T."/>
            <person name="Sasaki-Sekimoto Y."/>
            <person name="Seto Y."/>
            <person name="Wang Y."/>
            <person name="Wakatake T."/>
            <person name="Sakakibara H."/>
            <person name="Demura T."/>
            <person name="Yamaguchi S."/>
            <person name="Yoneyama K."/>
            <person name="Manabe R.I."/>
            <person name="Nelson D.C."/>
            <person name="Schulman A.H."/>
            <person name="Timko M.P."/>
            <person name="dePamphilis C.W."/>
            <person name="Choi D."/>
            <person name="Shirasu K."/>
        </authorList>
    </citation>
    <scope>NUCLEOTIDE SEQUENCE [LARGE SCALE GENOMIC DNA]</scope>
    <source>
        <strain evidence="3">cv. UVA1</strain>
    </source>
</reference>
<dbReference type="EMBL" id="BKCP01012625">
    <property type="protein sequence ID" value="GER56322.1"/>
    <property type="molecule type" value="Genomic_DNA"/>
</dbReference>
<feature type="region of interest" description="Disordered" evidence="1">
    <location>
        <begin position="342"/>
        <end position="376"/>
    </location>
</feature>
<evidence type="ECO:0000313" key="3">
    <source>
        <dbReference type="Proteomes" id="UP000325081"/>
    </source>
</evidence>
<feature type="region of interest" description="Disordered" evidence="1">
    <location>
        <begin position="1"/>
        <end position="25"/>
    </location>
</feature>
<protein>
    <submittedName>
        <fullName evidence="2">Nucleotidylyl transferase superfamily protein</fullName>
    </submittedName>
</protein>
<accession>A0A5A7RGH8</accession>
<organism evidence="2 3">
    <name type="scientific">Striga asiatica</name>
    <name type="common">Asiatic witchweed</name>
    <name type="synonym">Buchnera asiatica</name>
    <dbReference type="NCBI Taxonomy" id="4170"/>
    <lineage>
        <taxon>Eukaryota</taxon>
        <taxon>Viridiplantae</taxon>
        <taxon>Streptophyta</taxon>
        <taxon>Embryophyta</taxon>
        <taxon>Tracheophyta</taxon>
        <taxon>Spermatophyta</taxon>
        <taxon>Magnoliopsida</taxon>
        <taxon>eudicotyledons</taxon>
        <taxon>Gunneridae</taxon>
        <taxon>Pentapetalae</taxon>
        <taxon>asterids</taxon>
        <taxon>lamiids</taxon>
        <taxon>Lamiales</taxon>
        <taxon>Orobanchaceae</taxon>
        <taxon>Buchnereae</taxon>
        <taxon>Striga</taxon>
    </lineage>
</organism>
<name>A0A5A7RGH8_STRAF</name>